<evidence type="ECO:0000256" key="1">
    <source>
        <dbReference type="PROSITE-ProRule" id="PRU00221"/>
    </source>
</evidence>
<evidence type="ECO:0008006" key="5">
    <source>
        <dbReference type="Google" id="ProtNLM"/>
    </source>
</evidence>
<dbReference type="InterPro" id="IPR051246">
    <property type="entry name" value="WDR48"/>
</dbReference>
<evidence type="ECO:0000313" key="3">
    <source>
        <dbReference type="EMBL" id="KAG6519057.1"/>
    </source>
</evidence>
<dbReference type="GO" id="GO:0000724">
    <property type="term" value="P:double-strand break repair via homologous recombination"/>
    <property type="evidence" value="ECO:0007669"/>
    <property type="project" value="TreeGrafter"/>
</dbReference>
<dbReference type="PANTHER" id="PTHR19862">
    <property type="entry name" value="WD REPEAT-CONTAINING PROTEIN 48"/>
    <property type="match status" value="1"/>
</dbReference>
<keyword evidence="4" id="KW-1185">Reference proteome</keyword>
<dbReference type="Pfam" id="PF00400">
    <property type="entry name" value="WD40"/>
    <property type="match status" value="4"/>
</dbReference>
<feature type="repeat" description="WD" evidence="1">
    <location>
        <begin position="163"/>
        <end position="205"/>
    </location>
</feature>
<dbReference type="Gene3D" id="2.130.10.10">
    <property type="entry name" value="YVTN repeat-like/Quinoprotein amine dehydrogenase"/>
    <property type="match status" value="4"/>
</dbReference>
<dbReference type="GO" id="GO:0043130">
    <property type="term" value="F:ubiquitin binding"/>
    <property type="evidence" value="ECO:0007669"/>
    <property type="project" value="TreeGrafter"/>
</dbReference>
<comment type="caution">
    <text evidence="3">The sequence shown here is derived from an EMBL/GenBank/DDBJ whole genome shotgun (WGS) entry which is preliminary data.</text>
</comment>
<evidence type="ECO:0000313" key="4">
    <source>
        <dbReference type="Proteomes" id="UP000734854"/>
    </source>
</evidence>
<dbReference type="PROSITE" id="PS50294">
    <property type="entry name" value="WD_REPEATS_REGION"/>
    <property type="match status" value="1"/>
</dbReference>
<dbReference type="SMART" id="SM00320">
    <property type="entry name" value="WD40"/>
    <property type="match status" value="4"/>
</dbReference>
<proteinExistence type="predicted"/>
<name>A0A8J5HD19_ZINOF</name>
<dbReference type="PANTHER" id="PTHR19862:SF14">
    <property type="entry name" value="WD REPEAT-CONTAINING PROTEIN 48"/>
    <property type="match status" value="1"/>
</dbReference>
<accession>A0A8J5HD19</accession>
<sequence length="601" mass="66793">MHRVASSNNTSGSDRPPQKEKRLSYVLNDGDDKKVPKYHITLTLLSLTYIYTLCSSNYIFSLRFLCLQHCAGVNCVVVSKPSVSDGHDYVFTGSRDGTLKRWVVTDDEASCSATFESHVDWVNDAVLAGDVLVSYIRVDHLISHLYICQTWNSSSNGVCTGTLRQHSDYVMCLATSRQRSNIVASAALGGEVFIWDLNAAHSPITSPIDTAEEMMPSLCGCKASDDILIHNTQSHGHNPVIVEGHKKSSIYSLAMSDNGNVLVSGGTEKVIRVWDARTGSKNMKLKGHSDNIRALLLDSTGSLWDLGQQRCVHSYVVHKDSVFALASTPEFTHVYSGGRDQSLYLTDLSTRESILLYKKEDPILRMALCDDSIWVATTDSSVDRLPAEGNNLQRMLKNGASFIARSLSFTRKAKNSTDTSGSVKLWEITNGLVIEDYGKVSFEKKKKELFEKFQASIPAWFTVDNRLGCLSIHLDNPQCFSAEMNAIELNSEAAQDDAKINLAEETLSGLLAHWKAKRMKRMESQASSNTDIEQENNTLMVHPSFEFSSNSPPSIVTQGSEGGYWRRRNTNLDGTKDEKDLPWWCIDCILNGNQSQREVTK</sequence>
<feature type="repeat" description="WD" evidence="1">
    <location>
        <begin position="243"/>
        <end position="284"/>
    </location>
</feature>
<dbReference type="Proteomes" id="UP000734854">
    <property type="component" value="Unassembled WGS sequence"/>
</dbReference>
<reference evidence="3 4" key="1">
    <citation type="submission" date="2020-08" db="EMBL/GenBank/DDBJ databases">
        <title>Plant Genome Project.</title>
        <authorList>
            <person name="Zhang R.-G."/>
        </authorList>
    </citation>
    <scope>NUCLEOTIDE SEQUENCE [LARGE SCALE GENOMIC DNA]</scope>
    <source>
        <tissue evidence="3">Rhizome</tissue>
    </source>
</reference>
<dbReference type="SUPFAM" id="SSF50978">
    <property type="entry name" value="WD40 repeat-like"/>
    <property type="match status" value="1"/>
</dbReference>
<dbReference type="PROSITE" id="PS50082">
    <property type="entry name" value="WD_REPEATS_2"/>
    <property type="match status" value="2"/>
</dbReference>
<dbReference type="AlphaFoldDB" id="A0A8J5HD19"/>
<organism evidence="3 4">
    <name type="scientific">Zingiber officinale</name>
    <name type="common">Ginger</name>
    <name type="synonym">Amomum zingiber</name>
    <dbReference type="NCBI Taxonomy" id="94328"/>
    <lineage>
        <taxon>Eukaryota</taxon>
        <taxon>Viridiplantae</taxon>
        <taxon>Streptophyta</taxon>
        <taxon>Embryophyta</taxon>
        <taxon>Tracheophyta</taxon>
        <taxon>Spermatophyta</taxon>
        <taxon>Magnoliopsida</taxon>
        <taxon>Liliopsida</taxon>
        <taxon>Zingiberales</taxon>
        <taxon>Zingiberaceae</taxon>
        <taxon>Zingiber</taxon>
    </lineage>
</organism>
<dbReference type="InterPro" id="IPR015943">
    <property type="entry name" value="WD40/YVTN_repeat-like_dom_sf"/>
</dbReference>
<dbReference type="InterPro" id="IPR036322">
    <property type="entry name" value="WD40_repeat_dom_sf"/>
</dbReference>
<protein>
    <recommendedName>
        <fullName evidence="5">Transducin/WD40 repeat-like superfamily protein</fullName>
    </recommendedName>
</protein>
<keyword evidence="1" id="KW-0853">WD repeat</keyword>
<dbReference type="InterPro" id="IPR001680">
    <property type="entry name" value="WD40_rpt"/>
</dbReference>
<dbReference type="EMBL" id="JACMSC010000006">
    <property type="protein sequence ID" value="KAG6519057.1"/>
    <property type="molecule type" value="Genomic_DNA"/>
</dbReference>
<feature type="region of interest" description="Disordered" evidence="2">
    <location>
        <begin position="1"/>
        <end position="20"/>
    </location>
</feature>
<gene>
    <name evidence="3" type="ORF">ZIOFF_022546</name>
</gene>
<evidence type="ECO:0000256" key="2">
    <source>
        <dbReference type="SAM" id="MobiDB-lite"/>
    </source>
</evidence>
<feature type="compositionally biased region" description="Polar residues" evidence="2">
    <location>
        <begin position="1"/>
        <end position="13"/>
    </location>
</feature>